<dbReference type="STRING" id="39946.B8BCN3"/>
<dbReference type="OMA" id="SECYPRR"/>
<organism evidence="1 2">
    <name type="scientific">Oryza sativa subsp. indica</name>
    <name type="common">Rice</name>
    <dbReference type="NCBI Taxonomy" id="39946"/>
    <lineage>
        <taxon>Eukaryota</taxon>
        <taxon>Viridiplantae</taxon>
        <taxon>Streptophyta</taxon>
        <taxon>Embryophyta</taxon>
        <taxon>Tracheophyta</taxon>
        <taxon>Spermatophyta</taxon>
        <taxon>Magnoliopsida</taxon>
        <taxon>Liliopsida</taxon>
        <taxon>Poales</taxon>
        <taxon>Poaceae</taxon>
        <taxon>BOP clade</taxon>
        <taxon>Oryzoideae</taxon>
        <taxon>Oryzeae</taxon>
        <taxon>Oryzinae</taxon>
        <taxon>Oryza</taxon>
        <taxon>Oryza sativa</taxon>
    </lineage>
</organism>
<dbReference type="Proteomes" id="UP000007015">
    <property type="component" value="Chromosome 9"/>
</dbReference>
<accession>B8BCN3</accession>
<dbReference type="PANTHER" id="PTHR11206">
    <property type="entry name" value="MULTIDRUG RESISTANCE PROTEIN"/>
    <property type="match status" value="1"/>
</dbReference>
<gene>
    <name evidence="1" type="ORF">OsI_31704</name>
</gene>
<dbReference type="EMBL" id="CM000134">
    <property type="protein sequence ID" value="EEC84726.1"/>
    <property type="molecule type" value="Genomic_DNA"/>
</dbReference>
<name>B8BCN3_ORYSI</name>
<sequence length="94" mass="10369">MASVPLLAEWPAGKEKEEGRVRRRLPALAREAWEESKKLWEIVGPAVFLRLVLYSFNIISQAFAGHIGDLELAAFSIANNVITGLNFGFLVSGN</sequence>
<dbReference type="Gramene" id="BGIOSGA030934-TA">
    <property type="protein sequence ID" value="BGIOSGA030934-PA"/>
    <property type="gene ID" value="BGIOSGA030934"/>
</dbReference>
<dbReference type="AlphaFoldDB" id="B8BCN3"/>
<evidence type="ECO:0008006" key="3">
    <source>
        <dbReference type="Google" id="ProtNLM"/>
    </source>
</evidence>
<evidence type="ECO:0000313" key="2">
    <source>
        <dbReference type="Proteomes" id="UP000007015"/>
    </source>
</evidence>
<protein>
    <recommendedName>
        <fullName evidence="3">Protein DETOXIFICATION</fullName>
    </recommendedName>
</protein>
<reference evidence="1 2" key="1">
    <citation type="journal article" date="2005" name="PLoS Biol.">
        <title>The genomes of Oryza sativa: a history of duplications.</title>
        <authorList>
            <person name="Yu J."/>
            <person name="Wang J."/>
            <person name="Lin W."/>
            <person name="Li S."/>
            <person name="Li H."/>
            <person name="Zhou J."/>
            <person name="Ni P."/>
            <person name="Dong W."/>
            <person name="Hu S."/>
            <person name="Zeng C."/>
            <person name="Zhang J."/>
            <person name="Zhang Y."/>
            <person name="Li R."/>
            <person name="Xu Z."/>
            <person name="Li S."/>
            <person name="Li X."/>
            <person name="Zheng H."/>
            <person name="Cong L."/>
            <person name="Lin L."/>
            <person name="Yin J."/>
            <person name="Geng J."/>
            <person name="Li G."/>
            <person name="Shi J."/>
            <person name="Liu J."/>
            <person name="Lv H."/>
            <person name="Li J."/>
            <person name="Wang J."/>
            <person name="Deng Y."/>
            <person name="Ran L."/>
            <person name="Shi X."/>
            <person name="Wang X."/>
            <person name="Wu Q."/>
            <person name="Li C."/>
            <person name="Ren X."/>
            <person name="Wang J."/>
            <person name="Wang X."/>
            <person name="Li D."/>
            <person name="Liu D."/>
            <person name="Zhang X."/>
            <person name="Ji Z."/>
            <person name="Zhao W."/>
            <person name="Sun Y."/>
            <person name="Zhang Z."/>
            <person name="Bao J."/>
            <person name="Han Y."/>
            <person name="Dong L."/>
            <person name="Ji J."/>
            <person name="Chen P."/>
            <person name="Wu S."/>
            <person name="Liu J."/>
            <person name="Xiao Y."/>
            <person name="Bu D."/>
            <person name="Tan J."/>
            <person name="Yang L."/>
            <person name="Ye C."/>
            <person name="Zhang J."/>
            <person name="Xu J."/>
            <person name="Zhou Y."/>
            <person name="Yu Y."/>
            <person name="Zhang B."/>
            <person name="Zhuang S."/>
            <person name="Wei H."/>
            <person name="Liu B."/>
            <person name="Lei M."/>
            <person name="Yu H."/>
            <person name="Li Y."/>
            <person name="Xu H."/>
            <person name="Wei S."/>
            <person name="He X."/>
            <person name="Fang L."/>
            <person name="Zhang Z."/>
            <person name="Zhang Y."/>
            <person name="Huang X."/>
            <person name="Su Z."/>
            <person name="Tong W."/>
            <person name="Li J."/>
            <person name="Tong Z."/>
            <person name="Li S."/>
            <person name="Ye J."/>
            <person name="Wang L."/>
            <person name="Fang L."/>
            <person name="Lei T."/>
            <person name="Chen C."/>
            <person name="Chen H."/>
            <person name="Xu Z."/>
            <person name="Li H."/>
            <person name="Huang H."/>
            <person name="Zhang F."/>
            <person name="Xu H."/>
            <person name="Li N."/>
            <person name="Zhao C."/>
            <person name="Li S."/>
            <person name="Dong L."/>
            <person name="Huang Y."/>
            <person name="Li L."/>
            <person name="Xi Y."/>
            <person name="Qi Q."/>
            <person name="Li W."/>
            <person name="Zhang B."/>
            <person name="Hu W."/>
            <person name="Zhang Y."/>
            <person name="Tian X."/>
            <person name="Jiao Y."/>
            <person name="Liang X."/>
            <person name="Jin J."/>
            <person name="Gao L."/>
            <person name="Zheng W."/>
            <person name="Hao B."/>
            <person name="Liu S."/>
            <person name="Wang W."/>
            <person name="Yuan L."/>
            <person name="Cao M."/>
            <person name="McDermott J."/>
            <person name="Samudrala R."/>
            <person name="Wang J."/>
            <person name="Wong G.K."/>
            <person name="Yang H."/>
        </authorList>
    </citation>
    <scope>NUCLEOTIDE SEQUENCE [LARGE SCALE GENOMIC DNA]</scope>
    <source>
        <strain evidence="2">cv. 93-11</strain>
    </source>
</reference>
<evidence type="ECO:0000313" key="1">
    <source>
        <dbReference type="EMBL" id="EEC84726.1"/>
    </source>
</evidence>
<keyword evidence="2" id="KW-1185">Reference proteome</keyword>
<proteinExistence type="predicted"/>
<dbReference type="HOGENOM" id="CLU_157514_1_0_1"/>